<accession>A0ABV6MVF2</accession>
<dbReference type="InterPro" id="IPR038770">
    <property type="entry name" value="Na+/solute_symporter_sf"/>
</dbReference>
<protein>
    <submittedName>
        <fullName evidence="2">Bile acid:sodium symporter family protein</fullName>
    </submittedName>
</protein>
<dbReference type="Gene3D" id="1.20.1530.20">
    <property type="match status" value="1"/>
</dbReference>
<keyword evidence="1" id="KW-1133">Transmembrane helix</keyword>
<feature type="transmembrane region" description="Helical" evidence="1">
    <location>
        <begin position="66"/>
        <end position="85"/>
    </location>
</feature>
<feature type="transmembrane region" description="Helical" evidence="1">
    <location>
        <begin position="201"/>
        <end position="220"/>
    </location>
</feature>
<feature type="transmembrane region" description="Helical" evidence="1">
    <location>
        <begin position="125"/>
        <end position="152"/>
    </location>
</feature>
<evidence type="ECO:0000313" key="3">
    <source>
        <dbReference type="Proteomes" id="UP001589810"/>
    </source>
</evidence>
<proteinExistence type="predicted"/>
<feature type="transmembrane region" description="Helical" evidence="1">
    <location>
        <begin position="226"/>
        <end position="249"/>
    </location>
</feature>
<name>A0ABV6MVF2_9PSEU</name>
<evidence type="ECO:0000313" key="2">
    <source>
        <dbReference type="EMBL" id="MFC0543776.1"/>
    </source>
</evidence>
<gene>
    <name evidence="2" type="ORF">ACFFH7_19890</name>
</gene>
<keyword evidence="1" id="KW-0812">Transmembrane</keyword>
<dbReference type="InterPro" id="IPR016833">
    <property type="entry name" value="Put_Na-Bile_cotransptr"/>
</dbReference>
<dbReference type="RefSeq" id="WP_273935262.1">
    <property type="nucleotide sequence ID" value="NZ_CP097263.1"/>
</dbReference>
<feature type="transmembrane region" description="Helical" evidence="1">
    <location>
        <begin position="37"/>
        <end position="54"/>
    </location>
</feature>
<organism evidence="2 3">
    <name type="scientific">Kutzneria chonburiensis</name>
    <dbReference type="NCBI Taxonomy" id="1483604"/>
    <lineage>
        <taxon>Bacteria</taxon>
        <taxon>Bacillati</taxon>
        <taxon>Actinomycetota</taxon>
        <taxon>Actinomycetes</taxon>
        <taxon>Pseudonocardiales</taxon>
        <taxon>Pseudonocardiaceae</taxon>
        <taxon>Kutzneria</taxon>
    </lineage>
</organism>
<dbReference type="PIRSF" id="PIRSF026166">
    <property type="entry name" value="UCP026166"/>
    <property type="match status" value="1"/>
</dbReference>
<dbReference type="Pfam" id="PF13593">
    <property type="entry name" value="SBF_like"/>
    <property type="match status" value="1"/>
</dbReference>
<feature type="transmembrane region" description="Helical" evidence="1">
    <location>
        <begin position="261"/>
        <end position="283"/>
    </location>
</feature>
<feature type="transmembrane region" description="Helical" evidence="1">
    <location>
        <begin position="97"/>
        <end position="118"/>
    </location>
</feature>
<dbReference type="EMBL" id="JBHLUD010000007">
    <property type="protein sequence ID" value="MFC0543776.1"/>
    <property type="molecule type" value="Genomic_DNA"/>
</dbReference>
<dbReference type="PANTHER" id="PTHR18640:SF5">
    <property type="entry name" value="SODIUM_BILE ACID COTRANSPORTER 7"/>
    <property type="match status" value="1"/>
</dbReference>
<evidence type="ECO:0000256" key="1">
    <source>
        <dbReference type="SAM" id="Phobius"/>
    </source>
</evidence>
<sequence length="325" mass="34904">MSRLRVDPYIVALLLTVAVASLLPASGAVATGFGLVTTFAIGLLFFLYGARLSTREALDGLRHWRLHGLVFLSTFVLFPLLGLLSRLLVPWALTPELWTGLMFLCCLPSTVQSSIAFTSIARGNVAAAICSASFSNLIGILLTPLLVTVFLFTGTGGISLGAVRDITLQLLAPFLAGQLLRRWIGGFLSHHRRILGYVDRGSILLVVYAAFSEGVVAGIWGRLSWLSLLVLLAVNLVLLAVVMAVTTYAARRLQFSTEDEIAIVFCGSKKSLASGLPMATVLFPAATVGLAVLPLMLFHQLQLMVCAWLARRYGTRKESVALASA</sequence>
<keyword evidence="3" id="KW-1185">Reference proteome</keyword>
<reference evidence="2 3" key="1">
    <citation type="submission" date="2024-09" db="EMBL/GenBank/DDBJ databases">
        <authorList>
            <person name="Sun Q."/>
            <person name="Mori K."/>
        </authorList>
    </citation>
    <scope>NUCLEOTIDE SEQUENCE [LARGE SCALE GENOMIC DNA]</scope>
    <source>
        <strain evidence="2 3">TBRC 1432</strain>
    </source>
</reference>
<feature type="transmembrane region" description="Helical" evidence="1">
    <location>
        <begin position="158"/>
        <end position="180"/>
    </location>
</feature>
<keyword evidence="1" id="KW-0472">Membrane</keyword>
<comment type="caution">
    <text evidence="2">The sequence shown here is derived from an EMBL/GenBank/DDBJ whole genome shotgun (WGS) entry which is preliminary data.</text>
</comment>
<dbReference type="PANTHER" id="PTHR18640">
    <property type="entry name" value="SOLUTE CARRIER FAMILY 10 MEMBER 7"/>
    <property type="match status" value="1"/>
</dbReference>
<dbReference type="Proteomes" id="UP001589810">
    <property type="component" value="Unassembled WGS sequence"/>
</dbReference>